<evidence type="ECO:0000256" key="1">
    <source>
        <dbReference type="ARBA" id="ARBA00023125"/>
    </source>
</evidence>
<proteinExistence type="predicted"/>
<sequence length="126" mass="14812">MFTFVKMLIMNRIIGKKLKTLRQSKKLSQEQMADFLHISLSAYARMERGESSSWASHFNKICEVFEITPEDLVRKESKSSLSENLINEERLTEVAMLSVYRKIIKQYELQIEDLKIIIRNLNKGKN</sequence>
<dbReference type="InterPro" id="IPR010982">
    <property type="entry name" value="Lambda_DNA-bd_dom_sf"/>
</dbReference>
<reference evidence="4" key="1">
    <citation type="submission" date="2016-03" db="EMBL/GenBank/DDBJ databases">
        <title>Draft genome sequence of Paenibacillus glacialis DSM 22343.</title>
        <authorList>
            <person name="Shin S.-K."/>
            <person name="Yi H."/>
        </authorList>
    </citation>
    <scope>NUCLEOTIDE SEQUENCE [LARGE SCALE GENOMIC DNA]</scope>
    <source>
        <strain evidence="4">CCUG 60099</strain>
    </source>
</reference>
<gene>
    <name evidence="3" type="ORF">FLP_05835</name>
</gene>
<dbReference type="Proteomes" id="UP000093343">
    <property type="component" value="Unassembled WGS sequence"/>
</dbReference>
<protein>
    <recommendedName>
        <fullName evidence="2">HTH cro/C1-type domain-containing protein</fullName>
    </recommendedName>
</protein>
<name>A0ABX2XU42_9FLAO</name>
<dbReference type="SUPFAM" id="SSF47413">
    <property type="entry name" value="lambda repressor-like DNA-binding domains"/>
    <property type="match status" value="1"/>
</dbReference>
<organism evidence="3 4">
    <name type="scientific">Flavobacterium piscis</name>
    <dbReference type="NCBI Taxonomy" id="1114874"/>
    <lineage>
        <taxon>Bacteria</taxon>
        <taxon>Pseudomonadati</taxon>
        <taxon>Bacteroidota</taxon>
        <taxon>Flavobacteriia</taxon>
        <taxon>Flavobacteriales</taxon>
        <taxon>Flavobacteriaceae</taxon>
        <taxon>Flavobacterium</taxon>
    </lineage>
</organism>
<dbReference type="PANTHER" id="PTHR46558:SF4">
    <property type="entry name" value="DNA-BIDING PHAGE PROTEIN"/>
    <property type="match status" value="1"/>
</dbReference>
<dbReference type="PROSITE" id="PS50943">
    <property type="entry name" value="HTH_CROC1"/>
    <property type="match status" value="1"/>
</dbReference>
<dbReference type="InterPro" id="IPR001387">
    <property type="entry name" value="Cro/C1-type_HTH"/>
</dbReference>
<evidence type="ECO:0000259" key="2">
    <source>
        <dbReference type="PROSITE" id="PS50943"/>
    </source>
</evidence>
<dbReference type="EMBL" id="LVEN01000010">
    <property type="protein sequence ID" value="OCB76213.1"/>
    <property type="molecule type" value="Genomic_DNA"/>
</dbReference>
<feature type="domain" description="HTH cro/C1-type" evidence="2">
    <location>
        <begin position="18"/>
        <end position="72"/>
    </location>
</feature>
<keyword evidence="1" id="KW-0238">DNA-binding</keyword>
<accession>A0ABX2XU42</accession>
<dbReference type="PANTHER" id="PTHR46558">
    <property type="entry name" value="TRACRIPTIONAL REGULATORY PROTEIN-RELATED-RELATED"/>
    <property type="match status" value="1"/>
</dbReference>
<evidence type="ECO:0000313" key="3">
    <source>
        <dbReference type="EMBL" id="OCB76213.1"/>
    </source>
</evidence>
<comment type="caution">
    <text evidence="3">The sequence shown here is derived from an EMBL/GenBank/DDBJ whole genome shotgun (WGS) entry which is preliminary data.</text>
</comment>
<dbReference type="SMART" id="SM00530">
    <property type="entry name" value="HTH_XRE"/>
    <property type="match status" value="1"/>
</dbReference>
<dbReference type="CDD" id="cd00093">
    <property type="entry name" value="HTH_XRE"/>
    <property type="match status" value="1"/>
</dbReference>
<keyword evidence="4" id="KW-1185">Reference proteome</keyword>
<dbReference type="Gene3D" id="1.10.260.40">
    <property type="entry name" value="lambda repressor-like DNA-binding domains"/>
    <property type="match status" value="1"/>
</dbReference>
<evidence type="ECO:0000313" key="4">
    <source>
        <dbReference type="Proteomes" id="UP000093343"/>
    </source>
</evidence>
<dbReference type="Pfam" id="PF01381">
    <property type="entry name" value="HTH_3"/>
    <property type="match status" value="1"/>
</dbReference>